<reference evidence="2" key="1">
    <citation type="submission" date="2016-10" db="EMBL/GenBank/DDBJ databases">
        <authorList>
            <person name="Varghese N."/>
            <person name="Submissions S."/>
        </authorList>
    </citation>
    <scope>NUCLEOTIDE SEQUENCE [LARGE SCALE GENOMIC DNA]</scope>
    <source>
        <strain evidence="2">DSM 15310</strain>
    </source>
</reference>
<dbReference type="EMBL" id="FOHS01000003">
    <property type="protein sequence ID" value="SET70810.1"/>
    <property type="molecule type" value="Genomic_DNA"/>
</dbReference>
<name>A0A1I0GL65_9BACT</name>
<dbReference type="AlphaFoldDB" id="A0A1I0GL65"/>
<gene>
    <name evidence="1" type="ORF">SAMN04487998_2432</name>
</gene>
<organism evidence="1 2">
    <name type="scientific">Hymenobacter actinosclerus</name>
    <dbReference type="NCBI Taxonomy" id="82805"/>
    <lineage>
        <taxon>Bacteria</taxon>
        <taxon>Pseudomonadati</taxon>
        <taxon>Bacteroidota</taxon>
        <taxon>Cytophagia</taxon>
        <taxon>Cytophagales</taxon>
        <taxon>Hymenobacteraceae</taxon>
        <taxon>Hymenobacter</taxon>
    </lineage>
</organism>
<evidence type="ECO:0000313" key="1">
    <source>
        <dbReference type="EMBL" id="SET70810.1"/>
    </source>
</evidence>
<dbReference type="STRING" id="82805.SAMN04487998_2432"/>
<dbReference type="Proteomes" id="UP000198697">
    <property type="component" value="Unassembled WGS sequence"/>
</dbReference>
<proteinExistence type="predicted"/>
<protein>
    <submittedName>
        <fullName evidence="1">Uncharacterized protein</fullName>
    </submittedName>
</protein>
<accession>A0A1I0GL65</accession>
<sequence length="104" mass="11312">MEDGFLVCSMADILQNPAGFDQKKVKVPGVFVYNADNAAIRRNWPNSSDQIGLDFSALVGELGPDVLGALKEEKIVISGIYYIDRKGPQNQYQGTIKCLGIGGY</sequence>
<keyword evidence="2" id="KW-1185">Reference proteome</keyword>
<evidence type="ECO:0000313" key="2">
    <source>
        <dbReference type="Proteomes" id="UP000198697"/>
    </source>
</evidence>